<dbReference type="GO" id="GO:0002250">
    <property type="term" value="P:adaptive immune response"/>
    <property type="evidence" value="ECO:0007669"/>
    <property type="project" value="UniProtKB-KW"/>
</dbReference>
<dbReference type="InterPro" id="IPR051287">
    <property type="entry name" value="TCR_variable_region"/>
</dbReference>
<reference evidence="9" key="2">
    <citation type="journal article" date="2014" name="Nat. Commun.">
        <title>The cavefish genome reveals candidate genes for eye loss.</title>
        <authorList>
            <person name="McGaugh S.E."/>
            <person name="Gross J.B."/>
            <person name="Aken B."/>
            <person name="Blin M."/>
            <person name="Borowsky R."/>
            <person name="Chalopin D."/>
            <person name="Hinaux H."/>
            <person name="Jeffery W.R."/>
            <person name="Keene A."/>
            <person name="Ma L."/>
            <person name="Minx P."/>
            <person name="Murphy D."/>
            <person name="O'Quin K.E."/>
            <person name="Retaux S."/>
            <person name="Rohner N."/>
            <person name="Searle S.M."/>
            <person name="Stahl B.A."/>
            <person name="Tabin C."/>
            <person name="Volff J.N."/>
            <person name="Yoshizawa M."/>
            <person name="Warren W.C."/>
        </authorList>
    </citation>
    <scope>NUCLEOTIDE SEQUENCE [LARGE SCALE GENOMIC DNA]</scope>
    <source>
        <strain evidence="9">female</strain>
    </source>
</reference>
<dbReference type="SMART" id="SM00409">
    <property type="entry name" value="IG"/>
    <property type="match status" value="1"/>
</dbReference>
<evidence type="ECO:0000256" key="5">
    <source>
        <dbReference type="ARBA" id="ARBA00043266"/>
    </source>
</evidence>
<dbReference type="PANTHER" id="PTHR19367">
    <property type="entry name" value="T-CELL RECEPTOR ALPHA CHAIN V REGION"/>
    <property type="match status" value="1"/>
</dbReference>
<accession>A0A3B1K313</accession>
<evidence type="ECO:0000313" key="8">
    <source>
        <dbReference type="Ensembl" id="ENSAMXP00000048356.1"/>
    </source>
</evidence>
<dbReference type="PROSITE" id="PS50835">
    <property type="entry name" value="IG_LIKE"/>
    <property type="match status" value="1"/>
</dbReference>
<feature type="domain" description="Ig-like" evidence="7">
    <location>
        <begin position="19"/>
        <end position="103"/>
    </location>
</feature>
<evidence type="ECO:0000259" key="7">
    <source>
        <dbReference type="PROSITE" id="PS50835"/>
    </source>
</evidence>
<keyword evidence="5" id="KW-0391">Immunity</keyword>
<dbReference type="SUPFAM" id="SSF48726">
    <property type="entry name" value="Immunoglobulin"/>
    <property type="match status" value="1"/>
</dbReference>
<dbReference type="GO" id="GO:0042101">
    <property type="term" value="C:T cell receptor complex"/>
    <property type="evidence" value="ECO:0007669"/>
    <property type="project" value="UniProtKB-KW"/>
</dbReference>
<dbReference type="Ensembl" id="ENSAMXT00000048962.1">
    <property type="protein sequence ID" value="ENSAMXP00000048356.1"/>
    <property type="gene ID" value="ENSAMXG00000036592.1"/>
</dbReference>
<evidence type="ECO:0000256" key="3">
    <source>
        <dbReference type="ARBA" id="ARBA00023170"/>
    </source>
</evidence>
<dbReference type="InterPro" id="IPR013783">
    <property type="entry name" value="Ig-like_fold"/>
</dbReference>
<keyword evidence="2" id="KW-1064">Adaptive immunity</keyword>
<name>A0A3B1K313_ASTMX</name>
<dbReference type="GeneTree" id="ENSGT01150000287269"/>
<dbReference type="InterPro" id="IPR003599">
    <property type="entry name" value="Ig_sub"/>
</dbReference>
<keyword evidence="1 6" id="KW-0732">Signal</keyword>
<evidence type="ECO:0000256" key="2">
    <source>
        <dbReference type="ARBA" id="ARBA00023130"/>
    </source>
</evidence>
<reference evidence="8" key="4">
    <citation type="submission" date="2025-09" db="UniProtKB">
        <authorList>
            <consortium name="Ensembl"/>
        </authorList>
    </citation>
    <scope>IDENTIFICATION</scope>
</reference>
<feature type="chain" id="PRO_5017251489" description="Ig-like domain-containing protein" evidence="6">
    <location>
        <begin position="18"/>
        <end position="131"/>
    </location>
</feature>
<dbReference type="Gene3D" id="2.60.40.10">
    <property type="entry name" value="Immunoglobulins"/>
    <property type="match status" value="1"/>
</dbReference>
<dbReference type="AlphaFoldDB" id="A0A3B1K313"/>
<dbReference type="OrthoDB" id="9803478at2759"/>
<evidence type="ECO:0000256" key="6">
    <source>
        <dbReference type="SAM" id="SignalP"/>
    </source>
</evidence>
<keyword evidence="3" id="KW-0675">Receptor</keyword>
<dbReference type="InterPro" id="IPR013106">
    <property type="entry name" value="Ig_V-set"/>
</dbReference>
<evidence type="ECO:0000256" key="4">
    <source>
        <dbReference type="ARBA" id="ARBA00023319"/>
    </source>
</evidence>
<dbReference type="InParanoid" id="A0A3B1K313"/>
<dbReference type="SMART" id="SM00406">
    <property type="entry name" value="IGv"/>
    <property type="match status" value="1"/>
</dbReference>
<dbReference type="InterPro" id="IPR007110">
    <property type="entry name" value="Ig-like_dom"/>
</dbReference>
<organism evidence="8 9">
    <name type="scientific">Astyanax mexicanus</name>
    <name type="common">Blind cave fish</name>
    <name type="synonym">Astyanax fasciatus mexicanus</name>
    <dbReference type="NCBI Taxonomy" id="7994"/>
    <lineage>
        <taxon>Eukaryota</taxon>
        <taxon>Metazoa</taxon>
        <taxon>Chordata</taxon>
        <taxon>Craniata</taxon>
        <taxon>Vertebrata</taxon>
        <taxon>Euteleostomi</taxon>
        <taxon>Actinopterygii</taxon>
        <taxon>Neopterygii</taxon>
        <taxon>Teleostei</taxon>
        <taxon>Ostariophysi</taxon>
        <taxon>Characiformes</taxon>
        <taxon>Characoidei</taxon>
        <taxon>Acestrorhamphidae</taxon>
        <taxon>Acestrorhamphinae</taxon>
        <taxon>Astyanax</taxon>
    </lineage>
</organism>
<dbReference type="Bgee" id="ENSAMXG00000036592">
    <property type="expression patterns" value="Expressed in zone of skin and 9 other cell types or tissues"/>
</dbReference>
<dbReference type="PANTHER" id="PTHR19367:SF18">
    <property type="entry name" value="T CELL RECEPTOR ALPHA VARIABLE 16"/>
    <property type="match status" value="1"/>
</dbReference>
<reference evidence="9" key="1">
    <citation type="submission" date="2013-03" db="EMBL/GenBank/DDBJ databases">
        <authorList>
            <person name="Jeffery W."/>
            <person name="Warren W."/>
            <person name="Wilson R.K."/>
        </authorList>
    </citation>
    <scope>NUCLEOTIDE SEQUENCE</scope>
    <source>
        <strain evidence="9">female</strain>
    </source>
</reference>
<feature type="signal peptide" evidence="6">
    <location>
        <begin position="1"/>
        <end position="17"/>
    </location>
</feature>
<sequence>NFLIIRVIIVMLHTLLFQPLSPEQRVLEGADVSLSCSYSVTVQGLQWYRQYPGSEPKFLISLTEFKNESLPALRLTAVADKVKKQVDLKISRTAVSDSALYYCALVPTVTGNTDTLYKNTLHSHSTSNYLF</sequence>
<proteinExistence type="predicted"/>
<protein>
    <recommendedName>
        <fullName evidence="7">Ig-like domain-containing protein</fullName>
    </recommendedName>
</protein>
<dbReference type="Proteomes" id="UP000018467">
    <property type="component" value="Unassembled WGS sequence"/>
</dbReference>
<reference evidence="8" key="3">
    <citation type="submission" date="2025-08" db="UniProtKB">
        <authorList>
            <consortium name="Ensembl"/>
        </authorList>
    </citation>
    <scope>IDENTIFICATION</scope>
</reference>
<evidence type="ECO:0000256" key="1">
    <source>
        <dbReference type="ARBA" id="ARBA00022729"/>
    </source>
</evidence>
<dbReference type="InterPro" id="IPR036179">
    <property type="entry name" value="Ig-like_dom_sf"/>
</dbReference>
<dbReference type="STRING" id="7994.ENSAMXP00000048356"/>
<keyword evidence="9" id="KW-1185">Reference proteome</keyword>
<keyword evidence="5" id="KW-1279">T cell receptor</keyword>
<dbReference type="Pfam" id="PF07686">
    <property type="entry name" value="V-set"/>
    <property type="match status" value="1"/>
</dbReference>
<evidence type="ECO:0000313" key="9">
    <source>
        <dbReference type="Proteomes" id="UP000018467"/>
    </source>
</evidence>
<keyword evidence="4" id="KW-0393">Immunoglobulin domain</keyword>